<feature type="compositionally biased region" description="Polar residues" evidence="2">
    <location>
        <begin position="1459"/>
        <end position="1473"/>
    </location>
</feature>
<evidence type="ECO:0000256" key="2">
    <source>
        <dbReference type="SAM" id="MobiDB-lite"/>
    </source>
</evidence>
<feature type="region of interest" description="Disordered" evidence="2">
    <location>
        <begin position="1648"/>
        <end position="1689"/>
    </location>
</feature>
<feature type="region of interest" description="Disordered" evidence="2">
    <location>
        <begin position="1343"/>
        <end position="1397"/>
    </location>
</feature>
<sequence length="1953" mass="214922">MTNTARTRAIPRHAPPTTKVATTRAATPIASKSVSPKRAAPVSPSPSVRIPMTSLWHATHVPLVDRLMDVALSDISGSGSGSGSDGAGDDVRVGVGASSFNSSSNTNNHNNSQTTQINNKDRRILTTLLQFLVAQFGVDTAPAQAASTSCRLQAASAFLAALNYSVFLDAAADKDISFTVERARELRLLTLISLAALCKQLEPEKLRKLFKLNVITDITDMDDSELVVETFQECILSLIQIDPSHRLHERPDPVMFQIAWRTHLAFQNIVESINAAAEKGGVKGLILCEFFLKGILKGLTRIAKQNPTCSQAQLKVLVAIFADCTLMLSRSITSLPILASPGPHHHQPNSIKLMSHPLLLLKHIVNPIVRLAIWNISLQLFISNTLQDLSMCIKSICKEISSKQQSLRKGEKKVSFKHTGFKSAYQTSSALPPERGTLPWLVAEALASTAHVAGFLETIGKWCSLGNTTNRDSEEEKSSSICLLDHKSAFEIIQWTLYTRVYSTRLVQLFLLPFLEQVAAIGGSSNWTECEEIVVGVYNGRIGKEKIELEKGATDTSQQPQSTIHYLTRWLITTACSRIDEKGPVFEGKEDHKSGLTVKQAVATNKLPSAEAMINLRRFSIRLLGILTNGNREISLCLLSLFDDQNPEIRLAAAKALAVRSLNNDPSHFHIPNSTAISVNAVHHREDGTCVFDDPHDAYGIAHWFRQNENDGGGLVTVSRREDRWVGLPSALKAPFKYLVWCLDDCVGYEDVDNRWQGSVEERIAFGQWAYHITEHIFSLCPVVANSKIYPAAPKSSQLPTLSDPRQKAILKVAHDLCSRIESKCPVAQGQPPKEQAPHPYTKEQHFALRHCIVHIATGIVEGSKANATDIPHCDHRVLRAFGITLHHLRHDETPLIRTIVLESLARVLGVGVLIERVRSIQYPSAEIVQDLLPSFSQQTALSPEALSSLAILYRLVRGVHPFEGEDEEVRVLWEPYVDTVESHPGVKALREALLNFGELVHLHAVFRGREFEVKRFGKSHGLAGYGEERRDAGFGGVEIPLGSRFQWTPAHQQKEETAKNDVVQKQKETLEEREKAYRDEVRASLRRSCQVQVQEKQELNSTPNEHVPSRESVILPRNVIDESTILRNIAEEEAKVLEEFRERIQSNEIENLMLSATSNLDQHSPEAVYVPPPKREHPNRRVSQSEDVLFQNGRQSNLMPTRRTSYSQTQVSSLPDEGASILFRKTERYFHDALEAINPGTPAYSTGCLDEELESIISEHENSLKQSAASIRSSTAADFRRGTSSRQSMDSIQNTAQPKVLTEKQQEGPSLFTPIDIGDTSTTADNVPIEIGNLSFMDEKVPNSAHTPVGSPLSRRLSGTAASMSSLSNSTRNDRKKLVHQSEFTLSGSRRTTMIPEEPIFRPQMTSRESPLETLEAVSRKYIIPSQPQSVSSAIGNENNESSPSARRRTEPAVMNSPPRQVITSNQSSPSPKSERRFMPSSSLSSISQPAARSSLHKFDNKASPTGHLLPNQRPAVSVATATSLPSSPRFSTVKAFGSMSVSTAAPSKRDAAVETSLVFIQHESNQKKLVDAGVGNSSSVLSPNSRPVPMIGVTPATPLSQAPPPISSSVPVKLNSSSVGQITSTTSASATAIQNTWLLRRMDYAKSPSQTPAPVKSPSMRSKLSRAGSTSIQDTSPSSPRLAITSGNINNVERYPDSVLLGVADGGRMDVEELSKPDLESDLNRREQELDAKLVTLDAFLAGNGLHIVDANEAGVTTDFGGIEDASQLACDESNFFAENEFIRRSYVDTPQQNEHTDSNNLNDTNSNFGQTFGSSVDDMLKGSESRYGFSRRGSDPFFGGVQYDHQSSHQTPNQTEARKASAPYTGMSVFRNDSMNEPSGIPVTPGSPISFEWTQSQVDVSVANRNQSLLVDQQELDDFEFDEQDQRRMSMELAQRNGIPEMVSSFTDPF</sequence>
<keyword evidence="4" id="KW-1185">Reference proteome</keyword>
<accession>A0A1Y2CCC0</accession>
<feature type="region of interest" description="Disordered" evidence="2">
    <location>
        <begin position="1"/>
        <end position="46"/>
    </location>
</feature>
<dbReference type="EMBL" id="MCGO01000022">
    <property type="protein sequence ID" value="ORY44484.1"/>
    <property type="molecule type" value="Genomic_DNA"/>
</dbReference>
<feature type="compositionally biased region" description="Polar residues" evidence="2">
    <location>
        <begin position="1429"/>
        <end position="1446"/>
    </location>
</feature>
<evidence type="ECO:0000313" key="3">
    <source>
        <dbReference type="EMBL" id="ORY44484.1"/>
    </source>
</evidence>
<dbReference type="Proteomes" id="UP000193642">
    <property type="component" value="Unassembled WGS sequence"/>
</dbReference>
<dbReference type="OrthoDB" id="2131575at2759"/>
<feature type="compositionally biased region" description="Polar residues" evidence="2">
    <location>
        <begin position="19"/>
        <end position="34"/>
    </location>
</feature>
<protein>
    <submittedName>
        <fullName evidence="3">Uncharacterized protein</fullName>
    </submittedName>
</protein>
<feature type="region of interest" description="Disordered" evidence="2">
    <location>
        <begin position="78"/>
        <end position="119"/>
    </location>
</feature>
<reference evidence="3 4" key="1">
    <citation type="submission" date="2016-07" db="EMBL/GenBank/DDBJ databases">
        <title>Pervasive Adenine N6-methylation of Active Genes in Fungi.</title>
        <authorList>
            <consortium name="DOE Joint Genome Institute"/>
            <person name="Mondo S.J."/>
            <person name="Dannebaum R.O."/>
            <person name="Kuo R.C."/>
            <person name="Labutti K."/>
            <person name="Haridas S."/>
            <person name="Kuo A."/>
            <person name="Salamov A."/>
            <person name="Ahrendt S.R."/>
            <person name="Lipzen A."/>
            <person name="Sullivan W."/>
            <person name="Andreopoulos W.B."/>
            <person name="Clum A."/>
            <person name="Lindquist E."/>
            <person name="Daum C."/>
            <person name="Ramamoorthy G.K."/>
            <person name="Gryganskyi A."/>
            <person name="Culley D."/>
            <person name="Magnuson J.K."/>
            <person name="James T.Y."/>
            <person name="O'Malley M.A."/>
            <person name="Stajich J.E."/>
            <person name="Spatafora J.W."/>
            <person name="Visel A."/>
            <person name="Grigoriev I.V."/>
        </authorList>
    </citation>
    <scope>NUCLEOTIDE SEQUENCE [LARGE SCALE GENOMIC DNA]</scope>
    <source>
        <strain evidence="3 4">JEL800</strain>
    </source>
</reference>
<gene>
    <name evidence="3" type="ORF">BCR33DRAFT_738071</name>
</gene>
<dbReference type="SUPFAM" id="SSF48371">
    <property type="entry name" value="ARM repeat"/>
    <property type="match status" value="1"/>
</dbReference>
<feature type="compositionally biased region" description="Low complexity" evidence="2">
    <location>
        <begin position="1801"/>
        <end position="1810"/>
    </location>
</feature>
<comment type="caution">
    <text evidence="3">The sequence shown here is derived from an EMBL/GenBank/DDBJ whole genome shotgun (WGS) entry which is preliminary data.</text>
</comment>
<feature type="coiled-coil region" evidence="1">
    <location>
        <begin position="1054"/>
        <end position="1088"/>
    </location>
</feature>
<feature type="compositionally biased region" description="Low complexity" evidence="2">
    <location>
        <begin position="1481"/>
        <end position="1495"/>
    </location>
</feature>
<evidence type="ECO:0000313" key="4">
    <source>
        <dbReference type="Proteomes" id="UP000193642"/>
    </source>
</evidence>
<name>A0A1Y2CCC0_9FUNG</name>
<feature type="compositionally biased region" description="Polar residues" evidence="2">
    <location>
        <begin position="1383"/>
        <end position="1393"/>
    </location>
</feature>
<feature type="compositionally biased region" description="Polar residues" evidence="2">
    <location>
        <begin position="1661"/>
        <end position="1689"/>
    </location>
</feature>
<feature type="region of interest" description="Disordered" evidence="2">
    <location>
        <begin position="1429"/>
        <end position="1513"/>
    </location>
</feature>
<proteinExistence type="predicted"/>
<keyword evidence="1" id="KW-0175">Coiled coil</keyword>
<feature type="compositionally biased region" description="Low complexity" evidence="2">
    <location>
        <begin position="93"/>
        <end position="118"/>
    </location>
</feature>
<feature type="compositionally biased region" description="Polar residues" evidence="2">
    <location>
        <begin position="1361"/>
        <end position="1372"/>
    </location>
</feature>
<evidence type="ECO:0000256" key="1">
    <source>
        <dbReference type="SAM" id="Coils"/>
    </source>
</evidence>
<feature type="compositionally biased region" description="Polar residues" evidence="2">
    <location>
        <begin position="1267"/>
        <end position="1298"/>
    </location>
</feature>
<feature type="region of interest" description="Disordered" evidence="2">
    <location>
        <begin position="1793"/>
        <end position="1818"/>
    </location>
</feature>
<dbReference type="InterPro" id="IPR016024">
    <property type="entry name" value="ARM-type_fold"/>
</dbReference>
<feature type="region of interest" description="Disordered" evidence="2">
    <location>
        <begin position="1267"/>
        <end position="1307"/>
    </location>
</feature>
<organism evidence="3 4">
    <name type="scientific">Rhizoclosmatium globosum</name>
    <dbReference type="NCBI Taxonomy" id="329046"/>
    <lineage>
        <taxon>Eukaryota</taxon>
        <taxon>Fungi</taxon>
        <taxon>Fungi incertae sedis</taxon>
        <taxon>Chytridiomycota</taxon>
        <taxon>Chytridiomycota incertae sedis</taxon>
        <taxon>Chytridiomycetes</taxon>
        <taxon>Chytridiales</taxon>
        <taxon>Chytriomycetaceae</taxon>
        <taxon>Rhizoclosmatium</taxon>
    </lineage>
</organism>